<dbReference type="EMBL" id="CP035733">
    <property type="protein sequence ID" value="QGY79841.1"/>
    <property type="molecule type" value="Genomic_DNA"/>
</dbReference>
<dbReference type="Proteomes" id="UP000428803">
    <property type="component" value="Chromosome"/>
</dbReference>
<keyword evidence="2" id="KW-1185">Reference proteome</keyword>
<dbReference type="RefSeq" id="WP_158898486.1">
    <property type="nucleotide sequence ID" value="NZ_CP035733.1"/>
</dbReference>
<accession>A0A6I6L6G1</accession>
<evidence type="ECO:0000313" key="1">
    <source>
        <dbReference type="EMBL" id="QGY79841.1"/>
    </source>
</evidence>
<reference evidence="2" key="1">
    <citation type="submission" date="2019-01" db="EMBL/GenBank/DDBJ databases">
        <title>Sphingorhabdus lacus sp.nov., isolated from an oligotrophic freshwater lake.</title>
        <authorList>
            <person name="Park M."/>
        </authorList>
    </citation>
    <scope>NUCLEOTIDE SEQUENCE [LARGE SCALE GENOMIC DNA]</scope>
    <source>
        <strain evidence="2">IMCC1753</strain>
    </source>
</reference>
<sequence length="177" mass="19375">MIALFLVLQAAPLAEMKSSMQPVPLDEGVGLFRQICFETMPDPKAAMNVINSPELELAKLPETPTQAMQPGDAWASPKMSVTYVDTQWLPMDFGSPQCSVTVVLEGGDTHNALATAMQSKLQLPSVKFGKEAESARTMWDVPQTNGDKWRLFLTSTKTPSGTQMTATIMNLRGKKKK</sequence>
<dbReference type="KEGG" id="slaa:EUU25_03955"/>
<dbReference type="AlphaFoldDB" id="A0A6I6L6G1"/>
<gene>
    <name evidence="1" type="ORF">EUU25_03955</name>
</gene>
<evidence type="ECO:0000313" key="2">
    <source>
        <dbReference type="Proteomes" id="UP000428803"/>
    </source>
</evidence>
<organism evidence="1 2">
    <name type="scientific">Sphingorhabdus lacus</name>
    <dbReference type="NCBI Taxonomy" id="392610"/>
    <lineage>
        <taxon>Bacteria</taxon>
        <taxon>Pseudomonadati</taxon>
        <taxon>Pseudomonadota</taxon>
        <taxon>Alphaproteobacteria</taxon>
        <taxon>Sphingomonadales</taxon>
        <taxon>Sphingomonadaceae</taxon>
        <taxon>Sphingorhabdus</taxon>
    </lineage>
</organism>
<proteinExistence type="predicted"/>
<protein>
    <submittedName>
        <fullName evidence="1">Uncharacterized protein</fullName>
    </submittedName>
</protein>
<name>A0A6I6L6G1_9SPHN</name>